<sequence>MSQSPATRVVVITGASSGIGLATAKAFAALGWHVIGQGRDAERSAQAAAAIGETAAQGGKVDFLRANLSLMAETRQLAEQIKGLTGRVDVLINNAGGVRDQRYVTSEGTEETFSANHLAPFLLTRELMPLLETAAAANGPGSARVLAVSSMAYLQPQQGLNWDDLQRLQGEFQAGAAYCEVKLANQLFNVELSRRVADRGIVSQALVPGPVATNFFKHGDENMQAYEKTVQALTPEEVAETLVWMATAPETGKDGGRMFYQMAEHAVQPHGKDPAAARRLWDESEILLASMGY</sequence>
<evidence type="ECO:0000256" key="1">
    <source>
        <dbReference type="ARBA" id="ARBA00023002"/>
    </source>
</evidence>
<dbReference type="PRINTS" id="PR00081">
    <property type="entry name" value="GDHRDH"/>
</dbReference>
<proteinExistence type="predicted"/>
<evidence type="ECO:0000313" key="2">
    <source>
        <dbReference type="EMBL" id="MEJ5976293.1"/>
    </source>
</evidence>
<accession>A0ABU8RTK3</accession>
<dbReference type="Proteomes" id="UP001361239">
    <property type="component" value="Unassembled WGS sequence"/>
</dbReference>
<protein>
    <submittedName>
        <fullName evidence="2">SDR family NAD(P)-dependent oxidoreductase</fullName>
    </submittedName>
</protein>
<keyword evidence="1" id="KW-0560">Oxidoreductase</keyword>
<dbReference type="Gene3D" id="3.40.50.720">
    <property type="entry name" value="NAD(P)-binding Rossmann-like Domain"/>
    <property type="match status" value="1"/>
</dbReference>
<name>A0ABU8RTK3_9SPHN</name>
<keyword evidence="3" id="KW-1185">Reference proteome</keyword>
<dbReference type="PANTHER" id="PTHR43157">
    <property type="entry name" value="PHOSPHATIDYLINOSITOL-GLYCAN BIOSYNTHESIS CLASS F PROTEIN-RELATED"/>
    <property type="match status" value="1"/>
</dbReference>
<dbReference type="PANTHER" id="PTHR43157:SF31">
    <property type="entry name" value="PHOSPHATIDYLINOSITOL-GLYCAN BIOSYNTHESIS CLASS F PROTEIN"/>
    <property type="match status" value="1"/>
</dbReference>
<evidence type="ECO:0000313" key="3">
    <source>
        <dbReference type="Proteomes" id="UP001361239"/>
    </source>
</evidence>
<reference evidence="2 3" key="1">
    <citation type="submission" date="2024-03" db="EMBL/GenBank/DDBJ databases">
        <authorList>
            <person name="Jo J.-H."/>
        </authorList>
    </citation>
    <scope>NUCLEOTIDE SEQUENCE [LARGE SCALE GENOMIC DNA]</scope>
    <source>
        <strain evidence="2 3">PS1R-30</strain>
    </source>
</reference>
<dbReference type="SUPFAM" id="SSF51735">
    <property type="entry name" value="NAD(P)-binding Rossmann-fold domains"/>
    <property type="match status" value="1"/>
</dbReference>
<comment type="caution">
    <text evidence="2">The sequence shown here is derived from an EMBL/GenBank/DDBJ whole genome shotgun (WGS) entry which is preliminary data.</text>
</comment>
<dbReference type="InterPro" id="IPR002347">
    <property type="entry name" value="SDR_fam"/>
</dbReference>
<dbReference type="InterPro" id="IPR036291">
    <property type="entry name" value="NAD(P)-bd_dom_sf"/>
</dbReference>
<dbReference type="Pfam" id="PF00106">
    <property type="entry name" value="adh_short"/>
    <property type="match status" value="1"/>
</dbReference>
<gene>
    <name evidence="2" type="ORF">WG901_06585</name>
</gene>
<dbReference type="EMBL" id="JBBHJZ010000001">
    <property type="protein sequence ID" value="MEJ5976293.1"/>
    <property type="molecule type" value="Genomic_DNA"/>
</dbReference>
<organism evidence="2 3">
    <name type="scientific">Novosphingobium anseongense</name>
    <dbReference type="NCBI Taxonomy" id="3133436"/>
    <lineage>
        <taxon>Bacteria</taxon>
        <taxon>Pseudomonadati</taxon>
        <taxon>Pseudomonadota</taxon>
        <taxon>Alphaproteobacteria</taxon>
        <taxon>Sphingomonadales</taxon>
        <taxon>Sphingomonadaceae</taxon>
        <taxon>Novosphingobium</taxon>
    </lineage>
</organism>
<dbReference type="RefSeq" id="WP_339586209.1">
    <property type="nucleotide sequence ID" value="NZ_JBBHJZ010000001.1"/>
</dbReference>